<name>A0A0P1ILG4_9RHOB</name>
<dbReference type="OrthoDB" id="7828546at2"/>
<proteinExistence type="predicted"/>
<evidence type="ECO:0000313" key="1">
    <source>
        <dbReference type="EMBL" id="CUK24474.1"/>
    </source>
</evidence>
<dbReference type="AlphaFoldDB" id="A0A0P1ILG4"/>
<sequence length="406" mass="45807">MAHLFDLARSASRSVEKEYYKPLREALDPVRGILRSHPALARALGTGIGNEEFHVRILNGTSLTWLTQIVAGLLERAHEDGDGGFARAANELGSVLDLSSTTLGNDVPNGLDLGYDLMLFHGPEIRNEFEIQGGLIVKPAADLSDYLDREWIRDFVPEEMDRRDWRQIGAVVRPFHWRPAFRRKTDYRDEPPRWPPRFEDDALTFLEFLSVANQTPVIPFMLMHGCLHRSAHGLLGLAHSQGGFQPIRKVGRRHDPFRAPPRLQKSSIDLAKQAFGKRKGEEFERFAPIIHRLSEALARLGRFGANDRILDISQSLELMFRPSGGGISRQLQDGMAELLGVDEKHKDDIRAAIKQVYDVRSAIVHGATDARRKRHLKGRQSAFISGFNLTQQALFKMILSDDGTRD</sequence>
<evidence type="ECO:0000313" key="2">
    <source>
        <dbReference type="Proteomes" id="UP000051184"/>
    </source>
</evidence>
<organism evidence="1 2">
    <name type="scientific">Cognatishimia activa</name>
    <dbReference type="NCBI Taxonomy" id="1715691"/>
    <lineage>
        <taxon>Bacteria</taxon>
        <taxon>Pseudomonadati</taxon>
        <taxon>Pseudomonadota</taxon>
        <taxon>Alphaproteobacteria</taxon>
        <taxon>Rhodobacterales</taxon>
        <taxon>Paracoccaceae</taxon>
        <taxon>Cognatishimia</taxon>
    </lineage>
</organism>
<accession>A0A0P1ILG4</accession>
<protein>
    <submittedName>
        <fullName evidence="1">Uncharacterized protein</fullName>
    </submittedName>
</protein>
<dbReference type="EMBL" id="CYUE01000002">
    <property type="protein sequence ID" value="CUK24474.1"/>
    <property type="molecule type" value="Genomic_DNA"/>
</dbReference>
<keyword evidence="2" id="KW-1185">Reference proteome</keyword>
<reference evidence="2" key="1">
    <citation type="submission" date="2015-09" db="EMBL/GenBank/DDBJ databases">
        <authorList>
            <person name="Rodrigo-Torres Lidia"/>
            <person name="Arahal R.David."/>
        </authorList>
    </citation>
    <scope>NUCLEOTIDE SEQUENCE [LARGE SCALE GENOMIC DNA]</scope>
    <source>
        <strain evidence="2">CECT 5114</strain>
    </source>
</reference>
<dbReference type="RefSeq" id="WP_058316624.1">
    <property type="nucleotide sequence ID" value="NZ_CYTO01000008.1"/>
</dbReference>
<dbReference type="Proteomes" id="UP000051184">
    <property type="component" value="Unassembled WGS sequence"/>
</dbReference>
<gene>
    <name evidence="1" type="ORF">TA5114_00257</name>
</gene>